<dbReference type="Proteomes" id="UP000681967">
    <property type="component" value="Unassembled WGS sequence"/>
</dbReference>
<protein>
    <submittedName>
        <fullName evidence="1">Uncharacterized protein</fullName>
    </submittedName>
</protein>
<feature type="non-terminal residue" evidence="1">
    <location>
        <position position="59"/>
    </location>
</feature>
<evidence type="ECO:0000313" key="2">
    <source>
        <dbReference type="EMBL" id="CAF4789191.1"/>
    </source>
</evidence>
<dbReference type="EMBL" id="CAJOBJ010087897">
    <property type="protein sequence ID" value="CAF4528414.1"/>
    <property type="molecule type" value="Genomic_DNA"/>
</dbReference>
<dbReference type="EMBL" id="CAJOBH010137537">
    <property type="protein sequence ID" value="CAF4789191.1"/>
    <property type="molecule type" value="Genomic_DNA"/>
</dbReference>
<evidence type="ECO:0000313" key="1">
    <source>
        <dbReference type="EMBL" id="CAF4528414.1"/>
    </source>
</evidence>
<dbReference type="AlphaFoldDB" id="A0A8S2XZK0"/>
<comment type="caution">
    <text evidence="1">The sequence shown here is derived from an EMBL/GenBank/DDBJ whole genome shotgun (WGS) entry which is preliminary data.</text>
</comment>
<evidence type="ECO:0000313" key="3">
    <source>
        <dbReference type="Proteomes" id="UP000681720"/>
    </source>
</evidence>
<dbReference type="Proteomes" id="UP000681720">
    <property type="component" value="Unassembled WGS sequence"/>
</dbReference>
<name>A0A8S2XZK0_9BILA</name>
<proteinExistence type="predicted"/>
<gene>
    <name evidence="2" type="ORF">BYL167_LOCUS47650</name>
    <name evidence="1" type="ORF">GIL414_LOCUS35920</name>
</gene>
<sequence length="59" mass="6933">RLDSDDYAEVEFHQTQNFIPSMDYLAFARCKPMRLLPKLIVNEKSIRQIPRLEAPLSVK</sequence>
<accession>A0A8S2XZK0</accession>
<feature type="non-terminal residue" evidence="1">
    <location>
        <position position="1"/>
    </location>
</feature>
<reference evidence="1" key="1">
    <citation type="submission" date="2021-02" db="EMBL/GenBank/DDBJ databases">
        <authorList>
            <person name="Nowell W R."/>
        </authorList>
    </citation>
    <scope>NUCLEOTIDE SEQUENCE</scope>
</reference>
<organism evidence="1 3">
    <name type="scientific">Rotaria magnacalcarata</name>
    <dbReference type="NCBI Taxonomy" id="392030"/>
    <lineage>
        <taxon>Eukaryota</taxon>
        <taxon>Metazoa</taxon>
        <taxon>Spiralia</taxon>
        <taxon>Gnathifera</taxon>
        <taxon>Rotifera</taxon>
        <taxon>Eurotatoria</taxon>
        <taxon>Bdelloidea</taxon>
        <taxon>Philodinida</taxon>
        <taxon>Philodinidae</taxon>
        <taxon>Rotaria</taxon>
    </lineage>
</organism>